<keyword evidence="2" id="KW-0560">Oxidoreductase</keyword>
<gene>
    <name evidence="7" type="ORF">GCM10009836_24850</name>
</gene>
<evidence type="ECO:0000313" key="7">
    <source>
        <dbReference type="EMBL" id="GAA1844446.1"/>
    </source>
</evidence>
<dbReference type="SUPFAM" id="SSF51735">
    <property type="entry name" value="NAD(P)-binding Rossmann-fold domains"/>
    <property type="match status" value="1"/>
</dbReference>
<accession>A0ABN2MZF3</accession>
<dbReference type="Proteomes" id="UP001500449">
    <property type="component" value="Unassembled WGS sequence"/>
</dbReference>
<evidence type="ECO:0000256" key="5">
    <source>
        <dbReference type="ARBA" id="ARBA00023221"/>
    </source>
</evidence>
<sequence length="282" mass="29468">MAYTGTDHEEDLMSGRLENKVAIVTGGGRGVGAAAARAYAAEGAHVVVADIAAERAEAMAAELGSRARAVHCDVGEEAGWEELVDVALREFGTVDVLANVAATLYLGLLVETPLDAYLRVNRVNEVGTFLGMRTVLPIMNKAGRGSIVNYASSGVFRVPPFHTSYIASKFAVRGLTKAAAMEASPGVRVNCVSGLGGGSAFLHEAPRSEAAQELLDATASVKGFDQASAVDEKWFGERAVPTLVFLASDDSIGYNGADFVLDEGRSVGITLDEMRRGAGPFG</sequence>
<keyword evidence="8" id="KW-1185">Reference proteome</keyword>
<dbReference type="InterPro" id="IPR036291">
    <property type="entry name" value="NAD(P)-bd_dom_sf"/>
</dbReference>
<keyword evidence="5" id="KW-0753">Steroid metabolism</keyword>
<evidence type="ECO:0000256" key="2">
    <source>
        <dbReference type="ARBA" id="ARBA00023002"/>
    </source>
</evidence>
<comment type="similarity">
    <text evidence="1 6">Belongs to the short-chain dehydrogenases/reductases (SDR) family.</text>
</comment>
<protein>
    <submittedName>
        <fullName evidence="7">Glucose 1-dehydrogenase</fullName>
    </submittedName>
</protein>
<evidence type="ECO:0000313" key="8">
    <source>
        <dbReference type="Proteomes" id="UP001500449"/>
    </source>
</evidence>
<reference evidence="7 8" key="1">
    <citation type="journal article" date="2019" name="Int. J. Syst. Evol. Microbiol.">
        <title>The Global Catalogue of Microorganisms (GCM) 10K type strain sequencing project: providing services to taxonomists for standard genome sequencing and annotation.</title>
        <authorList>
            <consortium name="The Broad Institute Genomics Platform"/>
            <consortium name="The Broad Institute Genome Sequencing Center for Infectious Disease"/>
            <person name="Wu L."/>
            <person name="Ma J."/>
        </authorList>
    </citation>
    <scope>NUCLEOTIDE SEQUENCE [LARGE SCALE GENOMIC DNA]</scope>
    <source>
        <strain evidence="7 8">JCM 16009</strain>
    </source>
</reference>
<dbReference type="InterPro" id="IPR002347">
    <property type="entry name" value="SDR_fam"/>
</dbReference>
<evidence type="ECO:0000256" key="1">
    <source>
        <dbReference type="ARBA" id="ARBA00006484"/>
    </source>
</evidence>
<evidence type="ECO:0000256" key="6">
    <source>
        <dbReference type="RuleBase" id="RU000363"/>
    </source>
</evidence>
<dbReference type="PRINTS" id="PR00080">
    <property type="entry name" value="SDRFAMILY"/>
</dbReference>
<name>A0ABN2MZF3_9PSEU</name>
<proteinExistence type="inferred from homology"/>
<organism evidence="7 8">
    <name type="scientific">Pseudonocardia ailaonensis</name>
    <dbReference type="NCBI Taxonomy" id="367279"/>
    <lineage>
        <taxon>Bacteria</taxon>
        <taxon>Bacillati</taxon>
        <taxon>Actinomycetota</taxon>
        <taxon>Actinomycetes</taxon>
        <taxon>Pseudonocardiales</taxon>
        <taxon>Pseudonocardiaceae</taxon>
        <taxon>Pseudonocardia</taxon>
    </lineage>
</organism>
<dbReference type="PANTHER" id="PTHR43180:SF28">
    <property type="entry name" value="NAD(P)-BINDING ROSSMANN-FOLD SUPERFAMILY PROTEIN"/>
    <property type="match status" value="1"/>
</dbReference>
<evidence type="ECO:0000256" key="4">
    <source>
        <dbReference type="ARBA" id="ARBA00023098"/>
    </source>
</evidence>
<evidence type="ECO:0000256" key="3">
    <source>
        <dbReference type="ARBA" id="ARBA00023027"/>
    </source>
</evidence>
<dbReference type="Pfam" id="PF00106">
    <property type="entry name" value="adh_short"/>
    <property type="match status" value="1"/>
</dbReference>
<keyword evidence="3" id="KW-0520">NAD</keyword>
<dbReference type="Gene3D" id="3.40.50.720">
    <property type="entry name" value="NAD(P)-binding Rossmann-like Domain"/>
    <property type="match status" value="1"/>
</dbReference>
<dbReference type="PANTHER" id="PTHR43180">
    <property type="entry name" value="3-OXOACYL-(ACYL-CARRIER-PROTEIN) REDUCTASE (AFU_ORTHOLOGUE AFUA_6G11210)"/>
    <property type="match status" value="1"/>
</dbReference>
<dbReference type="EMBL" id="BAAAQK010000005">
    <property type="protein sequence ID" value="GAA1844446.1"/>
    <property type="molecule type" value="Genomic_DNA"/>
</dbReference>
<keyword evidence="4" id="KW-0443">Lipid metabolism</keyword>
<dbReference type="PRINTS" id="PR00081">
    <property type="entry name" value="GDHRDH"/>
</dbReference>
<comment type="caution">
    <text evidence="7">The sequence shown here is derived from an EMBL/GenBank/DDBJ whole genome shotgun (WGS) entry which is preliminary data.</text>
</comment>